<evidence type="ECO:0000313" key="1">
    <source>
        <dbReference type="EMBL" id="QQN60184.1"/>
    </source>
</evidence>
<reference evidence="1 2" key="1">
    <citation type="submission" date="2020-12" db="EMBL/GenBank/DDBJ databases">
        <title>FDA dAtabase for Regulatory Grade micrObial Sequences (FDA-ARGOS): Supporting development and validation of Infectious Disease Dx tests.</title>
        <authorList>
            <person name="Kerrigan L."/>
            <person name="Long C."/>
            <person name="Tallon L."/>
            <person name="Sadzewicz L."/>
            <person name="Zhao X."/>
            <person name="Boylan J."/>
            <person name="Ott S."/>
            <person name="Bowen H."/>
            <person name="Vavikolanu K."/>
            <person name="Mehta A."/>
            <person name="Aluvathingal J."/>
            <person name="Nadendla S."/>
            <person name="Yan Y."/>
            <person name="Sichtig H."/>
        </authorList>
    </citation>
    <scope>NUCLEOTIDE SEQUENCE [LARGE SCALE GENOMIC DNA]</scope>
    <source>
        <strain evidence="1 2">FDAARGOS_1031</strain>
    </source>
</reference>
<proteinExistence type="predicted"/>
<protein>
    <submittedName>
        <fullName evidence="1">GLPGLI family protein</fullName>
    </submittedName>
</protein>
<organism evidence="1 2">
    <name type="scientific">Elizabethkingia bruuniana</name>
    <dbReference type="NCBI Taxonomy" id="1756149"/>
    <lineage>
        <taxon>Bacteria</taxon>
        <taxon>Pseudomonadati</taxon>
        <taxon>Bacteroidota</taxon>
        <taxon>Flavobacteriia</taxon>
        <taxon>Flavobacteriales</taxon>
        <taxon>Weeksellaceae</taxon>
        <taxon>Elizabethkingia</taxon>
    </lineage>
</organism>
<dbReference type="Pfam" id="PF09697">
    <property type="entry name" value="Porph_ging"/>
    <property type="match status" value="1"/>
</dbReference>
<gene>
    <name evidence="1" type="ORF">I6H88_06280</name>
</gene>
<dbReference type="NCBIfam" id="TIGR01200">
    <property type="entry name" value="GLPGLI"/>
    <property type="match status" value="1"/>
</dbReference>
<dbReference type="OrthoDB" id="1440774at2"/>
<accession>A0A7T7V1V5</accession>
<sequence>MLFLALTTNYMNNTRKISILIGFFLFTLFYSQTDKKDSLIASFTYLVKAKLYKSTPDKIYEELFSLQVLKDRAFFISEQSMKYDSTFQSEFQKATVGGTTHIDFRGKSFPKTRFPYTVLQTNQNNQYFERAGMSLLSYKEPVINNWKLVDESKTIQSFNCRKAEVNYNGRNWTAWYTTDIPLAYGPYKFTGLPGLIIKISDQSGDYDFELVKSIPSSQLKGKMLAIEKRRYENASATTMMGLREAKKNSVNNMVGALQSMETTILPESRETVRDIQLQKQKNLNDENTIERIQ</sequence>
<keyword evidence="2" id="KW-1185">Reference proteome</keyword>
<dbReference type="EMBL" id="CP067018">
    <property type="protein sequence ID" value="QQN60184.1"/>
    <property type="molecule type" value="Genomic_DNA"/>
</dbReference>
<name>A0A7T7V1V5_9FLAO</name>
<dbReference type="AlphaFoldDB" id="A0A7T7V1V5"/>
<evidence type="ECO:0000313" key="2">
    <source>
        <dbReference type="Proteomes" id="UP000595426"/>
    </source>
</evidence>
<dbReference type="Proteomes" id="UP000595426">
    <property type="component" value="Chromosome"/>
</dbReference>
<dbReference type="InterPro" id="IPR005901">
    <property type="entry name" value="GLPGLI"/>
</dbReference>